<dbReference type="GO" id="GO:0005829">
    <property type="term" value="C:cytosol"/>
    <property type="evidence" value="ECO:0007669"/>
    <property type="project" value="TreeGrafter"/>
</dbReference>
<evidence type="ECO:0000256" key="6">
    <source>
        <dbReference type="ARBA" id="ARBA00023002"/>
    </source>
</evidence>
<keyword evidence="5 9" id="KW-0732">Signal</keyword>
<dbReference type="InterPro" id="IPR011008">
    <property type="entry name" value="Dimeric_a/b-barrel"/>
</dbReference>
<dbReference type="Pfam" id="PF20628">
    <property type="entry name" value="Dyp_perox_C"/>
    <property type="match status" value="1"/>
</dbReference>
<gene>
    <name evidence="12" type="ORF">GYMLUDRAFT_41146</name>
</gene>
<dbReference type="InterPro" id="IPR048328">
    <property type="entry name" value="Dyp_perox_C"/>
</dbReference>
<feature type="domain" description="Dyp-type peroxidase C-terminal" evidence="10">
    <location>
        <begin position="369"/>
        <end position="448"/>
    </location>
</feature>
<dbReference type="NCBIfam" id="TIGR01413">
    <property type="entry name" value="Dyp_perox_fam"/>
    <property type="match status" value="1"/>
</dbReference>
<comment type="similarity">
    <text evidence="8">Belongs to the DyP-type peroxidase family.</text>
</comment>
<keyword evidence="7" id="KW-0408">Iron</keyword>
<dbReference type="GO" id="GO:0020037">
    <property type="term" value="F:heme binding"/>
    <property type="evidence" value="ECO:0007669"/>
    <property type="project" value="InterPro"/>
</dbReference>
<proteinExistence type="inferred from homology"/>
<keyword evidence="13" id="KW-1185">Reference proteome</keyword>
<dbReference type="InterPro" id="IPR006314">
    <property type="entry name" value="Dyp_peroxidase"/>
</dbReference>
<dbReference type="GO" id="GO:0004601">
    <property type="term" value="F:peroxidase activity"/>
    <property type="evidence" value="ECO:0007669"/>
    <property type="project" value="UniProtKB-KW"/>
</dbReference>
<dbReference type="PROSITE" id="PS51404">
    <property type="entry name" value="DYP_PEROXIDASE"/>
    <property type="match status" value="1"/>
</dbReference>
<dbReference type="GO" id="GO:0046872">
    <property type="term" value="F:metal ion binding"/>
    <property type="evidence" value="ECO:0007669"/>
    <property type="project" value="UniProtKB-KW"/>
</dbReference>
<evidence type="ECO:0008006" key="14">
    <source>
        <dbReference type="Google" id="ProtNLM"/>
    </source>
</evidence>
<feature type="chain" id="PRO_5002207341" description="Peroxidase" evidence="9">
    <location>
        <begin position="20"/>
        <end position="516"/>
    </location>
</feature>
<evidence type="ECO:0000256" key="2">
    <source>
        <dbReference type="ARBA" id="ARBA00022559"/>
    </source>
</evidence>
<dbReference type="SUPFAM" id="SSF54909">
    <property type="entry name" value="Dimeric alpha+beta barrel"/>
    <property type="match status" value="1"/>
</dbReference>
<dbReference type="Pfam" id="PF21105">
    <property type="entry name" value="DyP_N"/>
    <property type="match status" value="1"/>
</dbReference>
<evidence type="ECO:0000313" key="13">
    <source>
        <dbReference type="Proteomes" id="UP000053593"/>
    </source>
</evidence>
<keyword evidence="3" id="KW-0349">Heme</keyword>
<evidence type="ECO:0000256" key="4">
    <source>
        <dbReference type="ARBA" id="ARBA00022723"/>
    </source>
</evidence>
<evidence type="ECO:0000259" key="10">
    <source>
        <dbReference type="Pfam" id="PF20628"/>
    </source>
</evidence>
<protein>
    <recommendedName>
        <fullName evidence="14">Peroxidase</fullName>
    </recommendedName>
</protein>
<accession>A0A0D0BHP1</accession>
<name>A0A0D0BHP1_9AGAR</name>
<evidence type="ECO:0000256" key="7">
    <source>
        <dbReference type="ARBA" id="ARBA00023004"/>
    </source>
</evidence>
<feature type="signal peptide" evidence="9">
    <location>
        <begin position="1"/>
        <end position="19"/>
    </location>
</feature>
<dbReference type="AlphaFoldDB" id="A0A0D0BHP1"/>
<dbReference type="EMBL" id="KN834764">
    <property type="protein sequence ID" value="KIK63475.1"/>
    <property type="molecule type" value="Genomic_DNA"/>
</dbReference>
<evidence type="ECO:0000256" key="3">
    <source>
        <dbReference type="ARBA" id="ARBA00022617"/>
    </source>
</evidence>
<dbReference type="PANTHER" id="PTHR30521:SF4">
    <property type="entry name" value="DEFERROCHELATASE"/>
    <property type="match status" value="1"/>
</dbReference>
<keyword evidence="2" id="KW-0575">Peroxidase</keyword>
<dbReference type="OrthoDB" id="3207336at2759"/>
<sequence>MKITLVSLFAVSAFQGVHSWPGSSFHFPPFSSPPSIPKFPCFSCKGQRNSSIFINPAAQPALPSAQQASNAAASAGLNLTDIQGDILVGMKKNKELFFFFSIANAQAFKSHLGADILPLITSTTQLLSVNTQPITTLNIAFSQNGLTAMGRTDNLGDSLFSNGQLSDASSLGDQTANWVSAFAGTDIDGVLLLASDTLDNVNNLLTQIQSTLGSSISEVYRIQGQARPGDQAGHEHFGFMDGISNPAISGFSTPLPGQAVVAPGIILVGERGDGTRRPSWAKDGSFLAFRQLQQRVPEFNKFLRDNAPTEPNLSVDQNAELLGARMMGRWKSGAPVDLAPLADDPALAADPQRNNNFNYTHAGFDFTTDQSHCPFSAHLRKTNPRADLGGNFPNHIMRAGIPYGPEVTDAEAASGSSSTDSNLERGLAFVAYQSSIATGFKFLQQTWANNPSFHTLNLGQDPIIGVAPGGGVRSSGGLNPQNTAHATTINQDFVISRGGEYFFAPSLSAIQHTLSV</sequence>
<feature type="domain" description="DyP dimeric alpha+beta barrel" evidence="11">
    <location>
        <begin position="81"/>
        <end position="228"/>
    </location>
</feature>
<dbReference type="Proteomes" id="UP000053593">
    <property type="component" value="Unassembled WGS sequence"/>
</dbReference>
<evidence type="ECO:0000259" key="11">
    <source>
        <dbReference type="Pfam" id="PF21105"/>
    </source>
</evidence>
<organism evidence="12 13">
    <name type="scientific">Collybiopsis luxurians FD-317 M1</name>
    <dbReference type="NCBI Taxonomy" id="944289"/>
    <lineage>
        <taxon>Eukaryota</taxon>
        <taxon>Fungi</taxon>
        <taxon>Dikarya</taxon>
        <taxon>Basidiomycota</taxon>
        <taxon>Agaricomycotina</taxon>
        <taxon>Agaricomycetes</taxon>
        <taxon>Agaricomycetidae</taxon>
        <taxon>Agaricales</taxon>
        <taxon>Marasmiineae</taxon>
        <taxon>Omphalotaceae</taxon>
        <taxon>Collybiopsis</taxon>
        <taxon>Collybiopsis luxurians</taxon>
    </lineage>
</organism>
<dbReference type="InterPro" id="IPR049509">
    <property type="entry name" value="DyP_N"/>
</dbReference>
<dbReference type="HOGENOM" id="CLU_015125_1_1_1"/>
<evidence type="ECO:0000313" key="12">
    <source>
        <dbReference type="EMBL" id="KIK63475.1"/>
    </source>
</evidence>
<keyword evidence="4" id="KW-0479">Metal-binding</keyword>
<keyword evidence="6" id="KW-0560">Oxidoreductase</keyword>
<dbReference type="PANTHER" id="PTHR30521">
    <property type="entry name" value="DEFERROCHELATASE/PEROXIDASE"/>
    <property type="match status" value="1"/>
</dbReference>
<evidence type="ECO:0000256" key="8">
    <source>
        <dbReference type="ARBA" id="ARBA00025737"/>
    </source>
</evidence>
<evidence type="ECO:0000256" key="9">
    <source>
        <dbReference type="SAM" id="SignalP"/>
    </source>
</evidence>
<comment type="cofactor">
    <cofactor evidence="1">
        <name>heme b</name>
        <dbReference type="ChEBI" id="CHEBI:60344"/>
    </cofactor>
</comment>
<evidence type="ECO:0000256" key="1">
    <source>
        <dbReference type="ARBA" id="ARBA00001970"/>
    </source>
</evidence>
<reference evidence="12 13" key="1">
    <citation type="submission" date="2014-04" db="EMBL/GenBank/DDBJ databases">
        <title>Evolutionary Origins and Diversification of the Mycorrhizal Mutualists.</title>
        <authorList>
            <consortium name="DOE Joint Genome Institute"/>
            <consortium name="Mycorrhizal Genomics Consortium"/>
            <person name="Kohler A."/>
            <person name="Kuo A."/>
            <person name="Nagy L.G."/>
            <person name="Floudas D."/>
            <person name="Copeland A."/>
            <person name="Barry K.W."/>
            <person name="Cichocki N."/>
            <person name="Veneault-Fourrey C."/>
            <person name="LaButti K."/>
            <person name="Lindquist E.A."/>
            <person name="Lipzen A."/>
            <person name="Lundell T."/>
            <person name="Morin E."/>
            <person name="Murat C."/>
            <person name="Riley R."/>
            <person name="Ohm R."/>
            <person name="Sun H."/>
            <person name="Tunlid A."/>
            <person name="Henrissat B."/>
            <person name="Grigoriev I.V."/>
            <person name="Hibbett D.S."/>
            <person name="Martin F."/>
        </authorList>
    </citation>
    <scope>NUCLEOTIDE SEQUENCE [LARGE SCALE GENOMIC DNA]</scope>
    <source>
        <strain evidence="12 13">FD-317 M1</strain>
    </source>
</reference>
<evidence type="ECO:0000256" key="5">
    <source>
        <dbReference type="ARBA" id="ARBA00022729"/>
    </source>
</evidence>